<reference evidence="2 3" key="1">
    <citation type="submission" date="2019-01" db="EMBL/GenBank/DDBJ databases">
        <title>Genome sequencing of the rare red list fungi Fomitopsis rosea.</title>
        <authorList>
            <person name="Buettner E."/>
            <person name="Kellner H."/>
        </authorList>
    </citation>
    <scope>NUCLEOTIDE SEQUENCE [LARGE SCALE GENOMIC DNA]</scope>
    <source>
        <strain evidence="2 3">DSM 105464</strain>
    </source>
</reference>
<evidence type="ECO:0000259" key="1">
    <source>
        <dbReference type="Pfam" id="PF17667"/>
    </source>
</evidence>
<evidence type="ECO:0000313" key="3">
    <source>
        <dbReference type="Proteomes" id="UP000298390"/>
    </source>
</evidence>
<dbReference type="Proteomes" id="UP000298390">
    <property type="component" value="Unassembled WGS sequence"/>
</dbReference>
<dbReference type="InterPro" id="IPR040976">
    <property type="entry name" value="Pkinase_fungal"/>
</dbReference>
<evidence type="ECO:0000313" key="2">
    <source>
        <dbReference type="EMBL" id="TFY52887.1"/>
    </source>
</evidence>
<dbReference type="Pfam" id="PF17667">
    <property type="entry name" value="Pkinase_fungal"/>
    <property type="match status" value="1"/>
</dbReference>
<organism evidence="2 3">
    <name type="scientific">Rhodofomes roseus</name>
    <dbReference type="NCBI Taxonomy" id="34475"/>
    <lineage>
        <taxon>Eukaryota</taxon>
        <taxon>Fungi</taxon>
        <taxon>Dikarya</taxon>
        <taxon>Basidiomycota</taxon>
        <taxon>Agaricomycotina</taxon>
        <taxon>Agaricomycetes</taxon>
        <taxon>Polyporales</taxon>
        <taxon>Rhodofomes</taxon>
    </lineage>
</organism>
<gene>
    <name evidence="2" type="ORF">EVJ58_g9761</name>
</gene>
<accession>A0A4Y9XU26</accession>
<protein>
    <recommendedName>
        <fullName evidence="1">Fungal-type protein kinase domain-containing protein</fullName>
    </recommendedName>
</protein>
<proteinExistence type="predicted"/>
<sequence>MPRDITPEDIVILVDGRGALVDLDGPGLRSTHDYEILSDSGDPLQTGMFPFVSAELLGRPYYRRKGSTGRPVHYFIHDLESFLWVLVWICLTREGPAKRRRDLSSTQQSEQLSGLRQIVIDLFEGDKNVSMRTKRLFIHIATRRTLVDDELLCYVSDFMAPLQDLIYEFLSLISTAYEDNRRDAQAVYEDALRLFDKHIRSLQKEDPSGLSKKPRENKE</sequence>
<dbReference type="EMBL" id="SEKV01000905">
    <property type="protein sequence ID" value="TFY52887.1"/>
    <property type="molecule type" value="Genomic_DNA"/>
</dbReference>
<name>A0A4Y9XU26_9APHY</name>
<comment type="caution">
    <text evidence="2">The sequence shown here is derived from an EMBL/GenBank/DDBJ whole genome shotgun (WGS) entry which is preliminary data.</text>
</comment>
<dbReference type="AlphaFoldDB" id="A0A4Y9XU26"/>
<feature type="domain" description="Fungal-type protein kinase" evidence="1">
    <location>
        <begin position="3"/>
        <end position="90"/>
    </location>
</feature>
<dbReference type="STRING" id="34475.A0A4Y9XU26"/>